<accession>A0A517ZLQ8</accession>
<evidence type="ECO:0000313" key="4">
    <source>
        <dbReference type="Proteomes" id="UP000319383"/>
    </source>
</evidence>
<evidence type="ECO:0000256" key="1">
    <source>
        <dbReference type="SAM" id="SignalP"/>
    </source>
</evidence>
<feature type="domain" description="Dienelactone hydrolase" evidence="2">
    <location>
        <begin position="88"/>
        <end position="289"/>
    </location>
</feature>
<evidence type="ECO:0000313" key="3">
    <source>
        <dbReference type="EMBL" id="QDU43408.1"/>
    </source>
</evidence>
<dbReference type="InterPro" id="IPR050261">
    <property type="entry name" value="FrsA_esterase"/>
</dbReference>
<evidence type="ECO:0000259" key="2">
    <source>
        <dbReference type="Pfam" id="PF01738"/>
    </source>
</evidence>
<keyword evidence="4" id="KW-1185">Reference proteome</keyword>
<reference evidence="3 4" key="1">
    <citation type="submission" date="2019-02" db="EMBL/GenBank/DDBJ databases">
        <title>Deep-cultivation of Planctomycetes and their phenomic and genomic characterization uncovers novel biology.</title>
        <authorList>
            <person name="Wiegand S."/>
            <person name="Jogler M."/>
            <person name="Boedeker C."/>
            <person name="Pinto D."/>
            <person name="Vollmers J."/>
            <person name="Rivas-Marin E."/>
            <person name="Kohn T."/>
            <person name="Peeters S.H."/>
            <person name="Heuer A."/>
            <person name="Rast P."/>
            <person name="Oberbeckmann S."/>
            <person name="Bunk B."/>
            <person name="Jeske O."/>
            <person name="Meyerdierks A."/>
            <person name="Storesund J.E."/>
            <person name="Kallscheuer N."/>
            <person name="Luecker S."/>
            <person name="Lage O.M."/>
            <person name="Pohl T."/>
            <person name="Merkel B.J."/>
            <person name="Hornburger P."/>
            <person name="Mueller R.-W."/>
            <person name="Bruemmer F."/>
            <person name="Labrenz M."/>
            <person name="Spormann A.M."/>
            <person name="Op den Camp H."/>
            <person name="Overmann J."/>
            <person name="Amann R."/>
            <person name="Jetten M.S.M."/>
            <person name="Mascher T."/>
            <person name="Medema M.H."/>
            <person name="Devos D.P."/>
            <person name="Kaster A.-K."/>
            <person name="Ovreas L."/>
            <person name="Rohde M."/>
            <person name="Galperin M.Y."/>
            <person name="Jogler C."/>
        </authorList>
    </citation>
    <scope>NUCLEOTIDE SEQUENCE [LARGE SCALE GENOMIC DNA]</scope>
    <source>
        <strain evidence="3 4">Mal52</strain>
    </source>
</reference>
<dbReference type="Pfam" id="PF01738">
    <property type="entry name" value="DLH"/>
    <property type="match status" value="1"/>
</dbReference>
<dbReference type="Proteomes" id="UP000319383">
    <property type="component" value="Chromosome"/>
</dbReference>
<protein>
    <submittedName>
        <fullName evidence="3">Esterase</fullName>
    </submittedName>
</protein>
<gene>
    <name evidence="3" type="ORF">Mal52_18820</name>
</gene>
<dbReference type="PANTHER" id="PTHR22946">
    <property type="entry name" value="DIENELACTONE HYDROLASE DOMAIN-CONTAINING PROTEIN-RELATED"/>
    <property type="match status" value="1"/>
</dbReference>
<dbReference type="SUPFAM" id="SSF53474">
    <property type="entry name" value="alpha/beta-Hydrolases"/>
    <property type="match status" value="1"/>
</dbReference>
<dbReference type="EMBL" id="CP036276">
    <property type="protein sequence ID" value="QDU43408.1"/>
    <property type="molecule type" value="Genomic_DNA"/>
</dbReference>
<dbReference type="AlphaFoldDB" id="A0A517ZLQ8"/>
<dbReference type="KEGG" id="sdyn:Mal52_18820"/>
<dbReference type="GO" id="GO:0016787">
    <property type="term" value="F:hydrolase activity"/>
    <property type="evidence" value="ECO:0007669"/>
    <property type="project" value="InterPro"/>
</dbReference>
<dbReference type="Gene3D" id="3.40.50.1820">
    <property type="entry name" value="alpha/beta hydrolase"/>
    <property type="match status" value="1"/>
</dbReference>
<organism evidence="3 4">
    <name type="scientific">Symmachiella dynata</name>
    <dbReference type="NCBI Taxonomy" id="2527995"/>
    <lineage>
        <taxon>Bacteria</taxon>
        <taxon>Pseudomonadati</taxon>
        <taxon>Planctomycetota</taxon>
        <taxon>Planctomycetia</taxon>
        <taxon>Planctomycetales</taxon>
        <taxon>Planctomycetaceae</taxon>
        <taxon>Symmachiella</taxon>
    </lineage>
</organism>
<feature type="signal peptide" evidence="1">
    <location>
        <begin position="1"/>
        <end position="26"/>
    </location>
</feature>
<name>A0A517ZLQ8_9PLAN</name>
<feature type="chain" id="PRO_5021898113" evidence="1">
    <location>
        <begin position="27"/>
        <end position="315"/>
    </location>
</feature>
<keyword evidence="1" id="KW-0732">Signal</keyword>
<proteinExistence type="predicted"/>
<dbReference type="InterPro" id="IPR002925">
    <property type="entry name" value="Dienelactn_hydro"/>
</dbReference>
<dbReference type="RefSeq" id="WP_145375517.1">
    <property type="nucleotide sequence ID" value="NZ_CP036276.1"/>
</dbReference>
<sequence length="315" mass="34863" precursor="true">MCNGNYRLIFTAALGSLLFLAASTLADEPKPSPPIERLSEEACRAASRVFDYDAKIPLESRIVEKKTDEDGYVREKVVFRGAAGELVPGYLQLPQTEAEQHPCVLLLHGWSGAKDRWFVDGGYMSGGQVRKALLAAGYAIFALDAQCHGDRIAVNDYAPVNHYEAEGPQPRKGYLMLPEIYAQTVKDYRRGIDYLASRGDIDVERIGMVGYSMGGTQTFLLTGVEPRIKVAVACVVPAERDKYSLVAPQNQTYGIGDRPLLMIMGRSDTMCPVDHAQQLRAMLPAETSELIFIDAGHKLSHDYVPHAVRWVTERL</sequence>
<dbReference type="InterPro" id="IPR029058">
    <property type="entry name" value="AB_hydrolase_fold"/>
</dbReference>